<keyword evidence="4" id="KW-1185">Reference proteome</keyword>
<protein>
    <submittedName>
        <fullName evidence="3">LysM peptidoglycan-binding domain-containing protein</fullName>
    </submittedName>
</protein>
<evidence type="ECO:0000313" key="4">
    <source>
        <dbReference type="Proteomes" id="UP001165366"/>
    </source>
</evidence>
<dbReference type="SUPFAM" id="SSF54106">
    <property type="entry name" value="LysM domain"/>
    <property type="match status" value="4"/>
</dbReference>
<dbReference type="EMBL" id="JAKLWS010000004">
    <property type="protein sequence ID" value="MCG2587873.1"/>
    <property type="molecule type" value="Genomic_DNA"/>
</dbReference>
<feature type="domain" description="LysM" evidence="2">
    <location>
        <begin position="36"/>
        <end position="79"/>
    </location>
</feature>
<dbReference type="Pfam" id="PF01476">
    <property type="entry name" value="LysM"/>
    <property type="match status" value="4"/>
</dbReference>
<feature type="chain" id="PRO_5047489202" evidence="1">
    <location>
        <begin position="31"/>
        <end position="392"/>
    </location>
</feature>
<evidence type="ECO:0000313" key="3">
    <source>
        <dbReference type="EMBL" id="MCG2587873.1"/>
    </source>
</evidence>
<accession>A0ABS9KAL9</accession>
<dbReference type="PROSITE" id="PS51782">
    <property type="entry name" value="LYSM"/>
    <property type="match status" value="4"/>
</dbReference>
<dbReference type="PANTHER" id="PTHR33734:SF22">
    <property type="entry name" value="MEMBRANE-BOUND LYTIC MUREIN TRANSGLYCOSYLASE D"/>
    <property type="match status" value="1"/>
</dbReference>
<proteinExistence type="predicted"/>
<dbReference type="SMART" id="SM00257">
    <property type="entry name" value="LysM"/>
    <property type="match status" value="4"/>
</dbReference>
<reference evidence="3" key="2">
    <citation type="submission" date="2024-05" db="EMBL/GenBank/DDBJ databases">
        <title>Rhodohalobacter halophilus gen. nov., sp. nov., a moderately halophilic member of the family Balneolaceae.</title>
        <authorList>
            <person name="Xia J."/>
        </authorList>
    </citation>
    <scope>NUCLEOTIDE SEQUENCE</scope>
    <source>
        <strain evidence="3">WB101</strain>
    </source>
</reference>
<feature type="domain" description="LysM" evidence="2">
    <location>
        <begin position="170"/>
        <end position="213"/>
    </location>
</feature>
<comment type="caution">
    <text evidence="3">The sequence shown here is derived from an EMBL/GenBank/DDBJ whole genome shotgun (WGS) entry which is preliminary data.</text>
</comment>
<sequence>MMILSLKKIFLSSLILCISIFADFSDTAFAQQQSQQEHTVQQGETLFSISQQYGVTVGELREWNNLQSNELQLGQVLIVAPQTNEDRILHEVQAGESLFGISQQYNVTIAEIQEWNNLENTNLEAGTDLIIYPQEERTEEQPSIDDLEDMDEEERTSIVERYSESAAESETYTVKSGDTLYGIARQHDMTITELRQINNLQDDMLRVGQRITVKKIQTAPSVAEGAENSTPQGKFATYRVQSNENTQRVLDKFNMTRNEFEALNPGMDAGNISPGQQITVLLPPTRNFDNPYLPDANLEDLGTVPVMSYSEGDKATPTTSGELYSPDQLSAAHSNMALGNVIFIENPSNGKGIFVRVNDRHSGEGLKLSHKAFSMLDFSSIEQPVVTIYLDN</sequence>
<evidence type="ECO:0000259" key="2">
    <source>
        <dbReference type="PROSITE" id="PS51782"/>
    </source>
</evidence>
<dbReference type="CDD" id="cd22268">
    <property type="entry name" value="DPBB_RlpA-like"/>
    <property type="match status" value="1"/>
</dbReference>
<dbReference type="InterPro" id="IPR018392">
    <property type="entry name" value="LysM"/>
</dbReference>
<dbReference type="InterPro" id="IPR036779">
    <property type="entry name" value="LysM_dom_sf"/>
</dbReference>
<evidence type="ECO:0000256" key="1">
    <source>
        <dbReference type="SAM" id="SignalP"/>
    </source>
</evidence>
<keyword evidence="1" id="KW-0732">Signal</keyword>
<dbReference type="CDD" id="cd00118">
    <property type="entry name" value="LysM"/>
    <property type="match status" value="4"/>
</dbReference>
<gene>
    <name evidence="3" type="ORF">L6773_04810</name>
</gene>
<dbReference type="SUPFAM" id="SSF50685">
    <property type="entry name" value="Barwin-like endoglucanases"/>
    <property type="match status" value="1"/>
</dbReference>
<feature type="domain" description="LysM" evidence="2">
    <location>
        <begin position="236"/>
        <end position="280"/>
    </location>
</feature>
<dbReference type="Gene3D" id="3.10.350.10">
    <property type="entry name" value="LysM domain"/>
    <property type="match status" value="4"/>
</dbReference>
<reference evidence="3" key="1">
    <citation type="submission" date="2022-01" db="EMBL/GenBank/DDBJ databases">
        <authorList>
            <person name="Wang Y."/>
        </authorList>
    </citation>
    <scope>NUCLEOTIDE SEQUENCE</scope>
    <source>
        <strain evidence="3">WB101</strain>
    </source>
</reference>
<dbReference type="Gene3D" id="2.40.40.10">
    <property type="entry name" value="RlpA-like domain"/>
    <property type="match status" value="1"/>
</dbReference>
<dbReference type="RefSeq" id="WP_237852717.1">
    <property type="nucleotide sequence ID" value="NZ_JAKLWS010000004.1"/>
</dbReference>
<feature type="domain" description="LysM" evidence="2">
    <location>
        <begin position="88"/>
        <end position="131"/>
    </location>
</feature>
<dbReference type="Proteomes" id="UP001165366">
    <property type="component" value="Unassembled WGS sequence"/>
</dbReference>
<dbReference type="PANTHER" id="PTHR33734">
    <property type="entry name" value="LYSM DOMAIN-CONTAINING GPI-ANCHORED PROTEIN 2"/>
    <property type="match status" value="1"/>
</dbReference>
<dbReference type="InterPro" id="IPR036908">
    <property type="entry name" value="RlpA-like_sf"/>
</dbReference>
<feature type="signal peptide" evidence="1">
    <location>
        <begin position="1"/>
        <end position="30"/>
    </location>
</feature>
<organism evidence="3 4">
    <name type="scientific">Rhodohalobacter sulfatireducens</name>
    <dbReference type="NCBI Taxonomy" id="2911366"/>
    <lineage>
        <taxon>Bacteria</taxon>
        <taxon>Pseudomonadati</taxon>
        <taxon>Balneolota</taxon>
        <taxon>Balneolia</taxon>
        <taxon>Balneolales</taxon>
        <taxon>Balneolaceae</taxon>
        <taxon>Rhodohalobacter</taxon>
    </lineage>
</organism>
<name>A0ABS9KAL9_9BACT</name>